<evidence type="ECO:0000313" key="2">
    <source>
        <dbReference type="EMBL" id="PPQ66265.1"/>
    </source>
</evidence>
<dbReference type="AlphaFoldDB" id="A0A409VJ45"/>
<dbReference type="Proteomes" id="UP000284842">
    <property type="component" value="Unassembled WGS sequence"/>
</dbReference>
<accession>A0A409VJ45</accession>
<keyword evidence="3" id="KW-1185">Reference proteome</keyword>
<feature type="compositionally biased region" description="Basic residues" evidence="1">
    <location>
        <begin position="1"/>
        <end position="11"/>
    </location>
</feature>
<evidence type="ECO:0000256" key="1">
    <source>
        <dbReference type="SAM" id="MobiDB-lite"/>
    </source>
</evidence>
<protein>
    <recommendedName>
        <fullName evidence="4">F-box domain-containing protein</fullName>
    </recommendedName>
</protein>
<name>A0A409VJ45_9AGAR</name>
<feature type="region of interest" description="Disordered" evidence="1">
    <location>
        <begin position="1"/>
        <end position="29"/>
    </location>
</feature>
<comment type="caution">
    <text evidence="2">The sequence shown here is derived from an EMBL/GenBank/DDBJ whole genome shotgun (WGS) entry which is preliminary data.</text>
</comment>
<proteinExistence type="predicted"/>
<evidence type="ECO:0000313" key="3">
    <source>
        <dbReference type="Proteomes" id="UP000284842"/>
    </source>
</evidence>
<gene>
    <name evidence="2" type="ORF">CVT24_007283</name>
</gene>
<dbReference type="OrthoDB" id="2904962at2759"/>
<dbReference type="STRING" id="181874.A0A409VJ45"/>
<evidence type="ECO:0008006" key="4">
    <source>
        <dbReference type="Google" id="ProtNLM"/>
    </source>
</evidence>
<dbReference type="EMBL" id="NHTK01006047">
    <property type="protein sequence ID" value="PPQ66265.1"/>
    <property type="molecule type" value="Genomic_DNA"/>
</dbReference>
<organism evidence="2 3">
    <name type="scientific">Panaeolus cyanescens</name>
    <dbReference type="NCBI Taxonomy" id="181874"/>
    <lineage>
        <taxon>Eukaryota</taxon>
        <taxon>Fungi</taxon>
        <taxon>Dikarya</taxon>
        <taxon>Basidiomycota</taxon>
        <taxon>Agaricomycotina</taxon>
        <taxon>Agaricomycetes</taxon>
        <taxon>Agaricomycetidae</taxon>
        <taxon>Agaricales</taxon>
        <taxon>Agaricineae</taxon>
        <taxon>Galeropsidaceae</taxon>
        <taxon>Panaeolus</taxon>
    </lineage>
</organism>
<sequence>MFKGLKRRLNGSKKYDSSTESSDNPANLPHLQELERMTPSPNWHGFEQDDIWQNKLPPDIILYIMDEFLQDQESTITAFSSTCRCMYTLCLSRRFNRVTINTRNRDSPTSIERFARMVAKRPQILSFTQRLVLLDQGFMFQGSRPITVEEECLCYILTRCAQYANLRRIDLSFRVVWNLLPLPVKKACLDIFSMPSLKHISFDYMAIPANVLYVLSGISTFEMKGEVRPFSSNELPLPITKSCTTRCTPKKVVLWDKSRTGFIMTNLLDSQTGLCLNDLEEVVILASSQHLTLLEGFLESCGTSLRHMELHSPRGEYELLRYTPLERIC</sequence>
<dbReference type="InParanoid" id="A0A409VJ45"/>
<reference evidence="2 3" key="1">
    <citation type="journal article" date="2018" name="Evol. Lett.">
        <title>Horizontal gene cluster transfer increased hallucinogenic mushroom diversity.</title>
        <authorList>
            <person name="Reynolds H.T."/>
            <person name="Vijayakumar V."/>
            <person name="Gluck-Thaler E."/>
            <person name="Korotkin H.B."/>
            <person name="Matheny P.B."/>
            <person name="Slot J.C."/>
        </authorList>
    </citation>
    <scope>NUCLEOTIDE SEQUENCE [LARGE SCALE GENOMIC DNA]</scope>
    <source>
        <strain evidence="2 3">2629</strain>
    </source>
</reference>